<dbReference type="Pfam" id="PF08814">
    <property type="entry name" value="XisH"/>
    <property type="match status" value="1"/>
</dbReference>
<accession>A0A2T1DXF0</accession>
<dbReference type="Proteomes" id="UP000239576">
    <property type="component" value="Unassembled WGS sequence"/>
</dbReference>
<dbReference type="EMBL" id="PVWK01000130">
    <property type="protein sequence ID" value="PSB25178.1"/>
    <property type="molecule type" value="Genomic_DNA"/>
</dbReference>
<dbReference type="GO" id="GO:0003676">
    <property type="term" value="F:nucleic acid binding"/>
    <property type="evidence" value="ECO:0007669"/>
    <property type="project" value="InterPro"/>
</dbReference>
<sequence length="94" mass="10887">MPPRDSTHPLIKKALVKEGWEITAGQYVLYQMLLRQVDPGRDLYLAIADRTYDEIFSEPIGELVIRELPLKLMIVNVEAVEVKQWILPEAIERL</sequence>
<protein>
    <recommendedName>
        <fullName evidence="3">XisH protein</fullName>
    </recommendedName>
</protein>
<evidence type="ECO:0008006" key="3">
    <source>
        <dbReference type="Google" id="ProtNLM"/>
    </source>
</evidence>
<organism evidence="1 2">
    <name type="scientific">Stenomitos frigidus ULC18</name>
    <dbReference type="NCBI Taxonomy" id="2107698"/>
    <lineage>
        <taxon>Bacteria</taxon>
        <taxon>Bacillati</taxon>
        <taxon>Cyanobacteriota</taxon>
        <taxon>Cyanophyceae</taxon>
        <taxon>Leptolyngbyales</taxon>
        <taxon>Leptolyngbyaceae</taxon>
        <taxon>Stenomitos</taxon>
    </lineage>
</organism>
<dbReference type="InterPro" id="IPR011856">
    <property type="entry name" value="tRNA_endonuc-like_dom_sf"/>
</dbReference>
<name>A0A2T1DXF0_9CYAN</name>
<dbReference type="Gene3D" id="3.40.1350.10">
    <property type="match status" value="1"/>
</dbReference>
<reference evidence="2" key="1">
    <citation type="submission" date="2018-02" db="EMBL/GenBank/DDBJ databases">
        <authorList>
            <person name="Moore K."/>
            <person name="Momper L."/>
        </authorList>
    </citation>
    <scope>NUCLEOTIDE SEQUENCE [LARGE SCALE GENOMIC DNA]</scope>
    <source>
        <strain evidence="2">ULC18</strain>
    </source>
</reference>
<gene>
    <name evidence="1" type="ORF">C7B82_24240</name>
</gene>
<dbReference type="RefSeq" id="WP_106259311.1">
    <property type="nucleotide sequence ID" value="NZ_CAWNSW010000010.1"/>
</dbReference>
<proteinExistence type="predicted"/>
<evidence type="ECO:0000313" key="2">
    <source>
        <dbReference type="Proteomes" id="UP000239576"/>
    </source>
</evidence>
<comment type="caution">
    <text evidence="1">The sequence shown here is derived from an EMBL/GenBank/DDBJ whole genome shotgun (WGS) entry which is preliminary data.</text>
</comment>
<dbReference type="SUPFAM" id="SSF52980">
    <property type="entry name" value="Restriction endonuclease-like"/>
    <property type="match status" value="1"/>
</dbReference>
<reference evidence="1 2" key="2">
    <citation type="submission" date="2018-03" db="EMBL/GenBank/DDBJ databases">
        <title>The ancient ancestry and fast evolution of plastids.</title>
        <authorList>
            <person name="Moore K.R."/>
            <person name="Magnabosco C."/>
            <person name="Momper L."/>
            <person name="Gold D.A."/>
            <person name="Bosak T."/>
            <person name="Fournier G.P."/>
        </authorList>
    </citation>
    <scope>NUCLEOTIDE SEQUENCE [LARGE SCALE GENOMIC DNA]</scope>
    <source>
        <strain evidence="1 2">ULC18</strain>
    </source>
</reference>
<dbReference type="AlphaFoldDB" id="A0A2T1DXF0"/>
<dbReference type="InterPro" id="IPR011335">
    <property type="entry name" value="Restrct_endonuc-II-like"/>
</dbReference>
<dbReference type="OrthoDB" id="456752at2"/>
<dbReference type="InterPro" id="IPR014919">
    <property type="entry name" value="XisH"/>
</dbReference>
<evidence type="ECO:0000313" key="1">
    <source>
        <dbReference type="EMBL" id="PSB25178.1"/>
    </source>
</evidence>
<keyword evidence="2" id="KW-1185">Reference proteome</keyword>